<protein>
    <submittedName>
        <fullName evidence="1">Uncharacterized protein</fullName>
    </submittedName>
</protein>
<name>A0A850RAN4_9LACO</name>
<dbReference type="RefSeq" id="WP_176942040.1">
    <property type="nucleotide sequence ID" value="NZ_JABZEC010000001.1"/>
</dbReference>
<organism evidence="1 2">
    <name type="scientific">Bombilactobacillus apium</name>
    <dbReference type="NCBI Taxonomy" id="2675299"/>
    <lineage>
        <taxon>Bacteria</taxon>
        <taxon>Bacillati</taxon>
        <taxon>Bacillota</taxon>
        <taxon>Bacilli</taxon>
        <taxon>Lactobacillales</taxon>
        <taxon>Lactobacillaceae</taxon>
        <taxon>Bombilactobacillus</taxon>
    </lineage>
</organism>
<gene>
    <name evidence="1" type="ORF">HU830_01490</name>
</gene>
<dbReference type="AlphaFoldDB" id="A0A850RAN4"/>
<evidence type="ECO:0000313" key="2">
    <source>
        <dbReference type="Proteomes" id="UP000563523"/>
    </source>
</evidence>
<dbReference type="EMBL" id="JABZEC010000001">
    <property type="protein sequence ID" value="NVY95878.1"/>
    <property type="molecule type" value="Genomic_DNA"/>
</dbReference>
<proteinExistence type="predicted"/>
<comment type="caution">
    <text evidence="1">The sequence shown here is derived from an EMBL/GenBank/DDBJ whole genome shotgun (WGS) entry which is preliminary data.</text>
</comment>
<keyword evidence="2" id="KW-1185">Reference proteome</keyword>
<accession>A0A850RAN4</accession>
<reference evidence="1 2" key="1">
    <citation type="submission" date="2020-06" db="EMBL/GenBank/DDBJ databases">
        <authorList>
            <person name="Kang J."/>
        </authorList>
    </citation>
    <scope>NUCLEOTIDE SEQUENCE [LARGE SCALE GENOMIC DNA]</scope>
    <source>
        <strain evidence="1 2">DCY120</strain>
    </source>
</reference>
<sequence length="313" mass="35652">MNKYKAVLQKGKLSICDNLVDANVPISDILERFNLVAAISDIKMLFSSDEKSILNELNKYYFLTASIMNHNVLMPVEIFKFSKVESYDEVDYVSLDEGEFIKGQSTNGTLFTRTSFCNVEYMSSVVLIQYVDLKKLLKDFLLLQKIIEARITETMLKRGVYPIHGVIGEFNGKKKLLLGISNAGKTSYFSQGHILADEIIYISSNDIFGLPYVRSYVQTGGNESYAGVQRHVRKIEPMELKTSDISDIAFIKRMYNGDQQLMDYIHGWPDNVEFVLQEYLKDLPGKSFINDLSNETYLLSKVIPTVLPMMTES</sequence>
<evidence type="ECO:0000313" key="1">
    <source>
        <dbReference type="EMBL" id="NVY95878.1"/>
    </source>
</evidence>
<dbReference type="Proteomes" id="UP000563523">
    <property type="component" value="Unassembled WGS sequence"/>
</dbReference>